<protein>
    <submittedName>
        <fullName evidence="8">BMP family ABC transporter substrate-binding protein</fullName>
    </submittedName>
</protein>
<evidence type="ECO:0000256" key="3">
    <source>
        <dbReference type="ARBA" id="ARBA00022475"/>
    </source>
</evidence>
<dbReference type="Proteomes" id="UP000664417">
    <property type="component" value="Unassembled WGS sequence"/>
</dbReference>
<dbReference type="InterPro" id="IPR050957">
    <property type="entry name" value="BMP_lipoprotein"/>
</dbReference>
<comment type="subcellular location">
    <subcellularLocation>
        <location evidence="1">Cell membrane</location>
        <topology evidence="1">Lipid-anchor</topology>
    </subcellularLocation>
</comment>
<dbReference type="InterPro" id="IPR028082">
    <property type="entry name" value="Peripla_BP_I"/>
</dbReference>
<dbReference type="RefSeq" id="WP_207857035.1">
    <property type="nucleotide sequence ID" value="NZ_JAFREP010000003.1"/>
</dbReference>
<accession>A0A8J7U3V3</accession>
<dbReference type="CDD" id="cd06354">
    <property type="entry name" value="PBP1_PrnA-like"/>
    <property type="match status" value="1"/>
</dbReference>
<keyword evidence="3" id="KW-1003">Cell membrane</keyword>
<comment type="caution">
    <text evidence="8">The sequence shown here is derived from an EMBL/GenBank/DDBJ whole genome shotgun (WGS) entry which is preliminary data.</text>
</comment>
<sequence length="352" mass="37874">MITNGRRLLIALMLWPLWQCQTPPTATPEPAQVPFVLILMDTGLEDDKTFNSHVLKGASAIAKDGRIKLDYTSSAGEQDYEQQIESLVARNPDLVVTVGFRMGFATARAARRHPDQRFAIIDAAFRPGFGCPEEVEDCYTREGGLANVTSLQFAEDQVGYLAGVLAACMSESGMIASVAGPEILPVVRFVSGYQAGARWANPEIQFLNVYLPSFNDPDLGKVKTQEFLSMGADVVFGVGGNSGNGALLVAAEQGVKGIGVDGDQYYTLPEARAILLTSASKGIDTAVRRLILDLINGKLESGIRTADLQSGGVDLAPFHEWESRISSACRTKLAMAREAVIKNPALTESPSY</sequence>
<evidence type="ECO:0000313" key="9">
    <source>
        <dbReference type="Proteomes" id="UP000664417"/>
    </source>
</evidence>
<evidence type="ECO:0000256" key="4">
    <source>
        <dbReference type="ARBA" id="ARBA00022729"/>
    </source>
</evidence>
<dbReference type="Gene3D" id="3.40.50.2300">
    <property type="match status" value="2"/>
</dbReference>
<dbReference type="PANTHER" id="PTHR34296:SF2">
    <property type="entry name" value="ABC TRANSPORTER GUANOSINE-BINDING PROTEIN NUPN"/>
    <property type="match status" value="1"/>
</dbReference>
<dbReference type="AlphaFoldDB" id="A0A8J7U3V3"/>
<evidence type="ECO:0000313" key="8">
    <source>
        <dbReference type="EMBL" id="MBO1317661.1"/>
    </source>
</evidence>
<dbReference type="EMBL" id="JAFREP010000003">
    <property type="protein sequence ID" value="MBO1317661.1"/>
    <property type="molecule type" value="Genomic_DNA"/>
</dbReference>
<comment type="similarity">
    <text evidence="2">Belongs to the BMP lipoprotein family.</text>
</comment>
<feature type="domain" description="ABC transporter substrate-binding protein PnrA-like" evidence="7">
    <location>
        <begin position="38"/>
        <end position="317"/>
    </location>
</feature>
<dbReference type="InterPro" id="IPR003760">
    <property type="entry name" value="PnrA-like"/>
</dbReference>
<evidence type="ECO:0000259" key="7">
    <source>
        <dbReference type="Pfam" id="PF02608"/>
    </source>
</evidence>
<keyword evidence="5" id="KW-0472">Membrane</keyword>
<reference evidence="8" key="1">
    <citation type="submission" date="2021-03" db="EMBL/GenBank/DDBJ databases">
        <authorList>
            <person name="Wang G."/>
        </authorList>
    </citation>
    <scope>NUCLEOTIDE SEQUENCE</scope>
    <source>
        <strain evidence="8">KCTC 12899</strain>
    </source>
</reference>
<keyword evidence="9" id="KW-1185">Reference proteome</keyword>
<gene>
    <name evidence="8" type="ORF">J3U88_04245</name>
</gene>
<dbReference type="PANTHER" id="PTHR34296">
    <property type="entry name" value="TRANSCRIPTIONAL ACTIVATOR PROTEIN MED"/>
    <property type="match status" value="1"/>
</dbReference>
<dbReference type="GO" id="GO:0005886">
    <property type="term" value="C:plasma membrane"/>
    <property type="evidence" value="ECO:0007669"/>
    <property type="project" value="UniProtKB-SubCell"/>
</dbReference>
<keyword evidence="4" id="KW-0732">Signal</keyword>
<name>A0A8J7U3V3_9BACT</name>
<keyword evidence="6" id="KW-0449">Lipoprotein</keyword>
<evidence type="ECO:0000256" key="2">
    <source>
        <dbReference type="ARBA" id="ARBA00008610"/>
    </source>
</evidence>
<organism evidence="8 9">
    <name type="scientific">Acanthopleuribacter pedis</name>
    <dbReference type="NCBI Taxonomy" id="442870"/>
    <lineage>
        <taxon>Bacteria</taxon>
        <taxon>Pseudomonadati</taxon>
        <taxon>Acidobacteriota</taxon>
        <taxon>Holophagae</taxon>
        <taxon>Acanthopleuribacterales</taxon>
        <taxon>Acanthopleuribacteraceae</taxon>
        <taxon>Acanthopleuribacter</taxon>
    </lineage>
</organism>
<evidence type="ECO:0000256" key="6">
    <source>
        <dbReference type="ARBA" id="ARBA00023288"/>
    </source>
</evidence>
<proteinExistence type="inferred from homology"/>
<evidence type="ECO:0000256" key="1">
    <source>
        <dbReference type="ARBA" id="ARBA00004193"/>
    </source>
</evidence>
<evidence type="ECO:0000256" key="5">
    <source>
        <dbReference type="ARBA" id="ARBA00023136"/>
    </source>
</evidence>
<dbReference type="Pfam" id="PF02608">
    <property type="entry name" value="Bmp"/>
    <property type="match status" value="1"/>
</dbReference>
<dbReference type="SUPFAM" id="SSF53822">
    <property type="entry name" value="Periplasmic binding protein-like I"/>
    <property type="match status" value="1"/>
</dbReference>